<sequence>MQQRSHSDWLQGTPRILTRTSSRPARSREGCLTCKRRKVKCDEQRARCSHCERLNLECKWRPPSGSQEGNTGESTSMALKQLQLPLAQPARLQGRSLTPAAHTQPQTLQGQQVQHAQHTQHSRQGQQNSQIHIQTPAPTQTPVQAHAQPHAVAQTPGTVGPSLNAVNQIFDFASFMWDAEDVWQETGPDAGLGVIGVGSCVPTAMQNTGAQVLGFGDTQMQDNAHGQRHVQTQQFQAPQQNNQPHQHHTHNQSSISEPSTVPDSTGMADGDPSSQAQGLGQVPAENYRLMDYFTHAVIPPILAEVETQNKWLVMRRVLVGRANASRMVRWAILAFSNVILTQREGAWLESQHNHYENALAEVVAMMGEISPVYGNTATGSGLPLHEATDGHIKSRATLPTATSPEAGVITDGSGVNGHGSSSRGNPSHHNSNDIINTNTNGNDNETINDHTHSIAAANNTPTISLTHPSVQRENLLATLFFLSYVDILRGRIEAAHSNLKRAHRILQLNSSSNTVTRPGKAIADKSSEKPARFSTVEHQFLLWLRLLDARAVSAGGEGLFLSHDDEVMLVETPPPPGGLGLEGPEGIDESSSRARGASDDDDIEDVLFQILYRPGIVFFQKVQSFMGRISRIDPWHRSRGTVEDEIEVMNIGASIASDLRALYESRPSLMDYAASGRLTAAHVSAHLAMAITRSFRTYLCNYYASKVHLHRVAYKSLPLTAEATDALAQIRRLARLLVEGLDTGLDAAGADHEALPVNMLWPLLMLGSEETDADERLWIHTQILRMQAVAGNSRITAQVLEEVQARQDATKTRVDIRSVMHDIFNSCFAIV</sequence>
<keyword evidence="4" id="KW-0238">DNA-binding</keyword>
<dbReference type="STRING" id="1262450.S3CE62"/>
<dbReference type="Pfam" id="PF11951">
    <property type="entry name" value="Fungal_trans_2"/>
    <property type="match status" value="1"/>
</dbReference>
<dbReference type="InterPro" id="IPR021858">
    <property type="entry name" value="Fun_TF"/>
</dbReference>
<dbReference type="VEuPathDB" id="FungiDB:F503_06182"/>
<evidence type="ECO:0000313" key="9">
    <source>
        <dbReference type="EMBL" id="EPE04633.1"/>
    </source>
</evidence>
<organism evidence="9 10">
    <name type="scientific">Ophiostoma piceae (strain UAMH 11346)</name>
    <name type="common">Sap stain fungus</name>
    <dbReference type="NCBI Taxonomy" id="1262450"/>
    <lineage>
        <taxon>Eukaryota</taxon>
        <taxon>Fungi</taxon>
        <taxon>Dikarya</taxon>
        <taxon>Ascomycota</taxon>
        <taxon>Pezizomycotina</taxon>
        <taxon>Sordariomycetes</taxon>
        <taxon>Sordariomycetidae</taxon>
        <taxon>Ophiostomatales</taxon>
        <taxon>Ophiostomataceae</taxon>
        <taxon>Ophiostoma</taxon>
    </lineage>
</organism>
<dbReference type="Pfam" id="PF00172">
    <property type="entry name" value="Zn_clus"/>
    <property type="match status" value="1"/>
</dbReference>
<dbReference type="SUPFAM" id="SSF57701">
    <property type="entry name" value="Zn2/Cys6 DNA-binding domain"/>
    <property type="match status" value="1"/>
</dbReference>
<feature type="compositionally biased region" description="Polar residues" evidence="7">
    <location>
        <begin position="1"/>
        <end position="10"/>
    </location>
</feature>
<dbReference type="OMA" id="TINDHTH"/>
<keyword evidence="3" id="KW-0805">Transcription regulation</keyword>
<dbReference type="Proteomes" id="UP000016923">
    <property type="component" value="Unassembled WGS sequence"/>
</dbReference>
<reference evidence="9 10" key="1">
    <citation type="journal article" date="2013" name="BMC Genomics">
        <title>The genome and transcriptome of the pine saprophyte Ophiostoma piceae, and a comparison with the bark beetle-associated pine pathogen Grosmannia clavigera.</title>
        <authorList>
            <person name="Haridas S."/>
            <person name="Wang Y."/>
            <person name="Lim L."/>
            <person name="Massoumi Alamouti S."/>
            <person name="Jackman S."/>
            <person name="Docking R."/>
            <person name="Robertson G."/>
            <person name="Birol I."/>
            <person name="Bohlmann J."/>
            <person name="Breuil C."/>
        </authorList>
    </citation>
    <scope>NUCLEOTIDE SEQUENCE [LARGE SCALE GENOMIC DNA]</scope>
    <source>
        <strain evidence="9 10">UAMH 11346</strain>
    </source>
</reference>
<dbReference type="Gene3D" id="4.10.240.10">
    <property type="entry name" value="Zn(2)-C6 fungal-type DNA-binding domain"/>
    <property type="match status" value="1"/>
</dbReference>
<dbReference type="PROSITE" id="PS00463">
    <property type="entry name" value="ZN2_CY6_FUNGAL_1"/>
    <property type="match status" value="1"/>
</dbReference>
<evidence type="ECO:0000259" key="8">
    <source>
        <dbReference type="PROSITE" id="PS50048"/>
    </source>
</evidence>
<keyword evidence="2" id="KW-0862">Zinc</keyword>
<dbReference type="GO" id="GO:0000981">
    <property type="term" value="F:DNA-binding transcription factor activity, RNA polymerase II-specific"/>
    <property type="evidence" value="ECO:0007669"/>
    <property type="project" value="InterPro"/>
</dbReference>
<dbReference type="GO" id="GO:0008270">
    <property type="term" value="F:zinc ion binding"/>
    <property type="evidence" value="ECO:0007669"/>
    <property type="project" value="InterPro"/>
</dbReference>
<feature type="domain" description="Zn(2)-C6 fungal-type" evidence="8">
    <location>
        <begin position="30"/>
        <end position="60"/>
    </location>
</feature>
<dbReference type="EMBL" id="KE148159">
    <property type="protein sequence ID" value="EPE04633.1"/>
    <property type="molecule type" value="Genomic_DNA"/>
</dbReference>
<proteinExistence type="predicted"/>
<keyword evidence="5" id="KW-0804">Transcription</keyword>
<dbReference type="SMART" id="SM00066">
    <property type="entry name" value="GAL4"/>
    <property type="match status" value="1"/>
</dbReference>
<dbReference type="OrthoDB" id="648861at2759"/>
<feature type="compositionally biased region" description="Polar residues" evidence="7">
    <location>
        <begin position="418"/>
        <end position="429"/>
    </location>
</feature>
<dbReference type="PANTHER" id="PTHR37534:SF49">
    <property type="entry name" value="LYSINE BIOSYNTHESIS REGULATORY PROTEIN LYS14"/>
    <property type="match status" value="1"/>
</dbReference>
<evidence type="ECO:0000256" key="4">
    <source>
        <dbReference type="ARBA" id="ARBA00023125"/>
    </source>
</evidence>
<keyword evidence="6" id="KW-0539">Nucleus</keyword>
<evidence type="ECO:0000256" key="1">
    <source>
        <dbReference type="ARBA" id="ARBA00004123"/>
    </source>
</evidence>
<dbReference type="GO" id="GO:0000976">
    <property type="term" value="F:transcription cis-regulatory region binding"/>
    <property type="evidence" value="ECO:0007669"/>
    <property type="project" value="TreeGrafter"/>
</dbReference>
<feature type="region of interest" description="Disordered" evidence="7">
    <location>
        <begin position="98"/>
        <end position="130"/>
    </location>
</feature>
<comment type="subcellular location">
    <subcellularLocation>
        <location evidence="1">Nucleus</location>
    </subcellularLocation>
</comment>
<feature type="region of interest" description="Disordered" evidence="7">
    <location>
        <begin position="411"/>
        <end position="448"/>
    </location>
</feature>
<accession>S3CE62</accession>
<dbReference type="CDD" id="cd00067">
    <property type="entry name" value="GAL4"/>
    <property type="match status" value="1"/>
</dbReference>
<gene>
    <name evidence="9" type="ORF">F503_06182</name>
</gene>
<dbReference type="eggNOG" id="ENOG502RXEV">
    <property type="taxonomic scope" value="Eukaryota"/>
</dbReference>
<evidence type="ECO:0000256" key="2">
    <source>
        <dbReference type="ARBA" id="ARBA00022833"/>
    </source>
</evidence>
<evidence type="ECO:0000256" key="6">
    <source>
        <dbReference type="ARBA" id="ARBA00023242"/>
    </source>
</evidence>
<dbReference type="GO" id="GO:0045944">
    <property type="term" value="P:positive regulation of transcription by RNA polymerase II"/>
    <property type="evidence" value="ECO:0007669"/>
    <property type="project" value="TreeGrafter"/>
</dbReference>
<feature type="compositionally biased region" description="Polar residues" evidence="7">
    <location>
        <begin position="253"/>
        <end position="263"/>
    </location>
</feature>
<feature type="region of interest" description="Disordered" evidence="7">
    <location>
        <begin position="573"/>
        <end position="598"/>
    </location>
</feature>
<dbReference type="AlphaFoldDB" id="S3CE62"/>
<feature type="region of interest" description="Disordered" evidence="7">
    <location>
        <begin position="224"/>
        <end position="279"/>
    </location>
</feature>
<dbReference type="GO" id="GO:0005634">
    <property type="term" value="C:nucleus"/>
    <property type="evidence" value="ECO:0007669"/>
    <property type="project" value="UniProtKB-SubCell"/>
</dbReference>
<keyword evidence="10" id="KW-1185">Reference proteome</keyword>
<dbReference type="HOGENOM" id="CLU_014019_1_0_1"/>
<dbReference type="InterPro" id="IPR001138">
    <property type="entry name" value="Zn2Cys6_DnaBD"/>
</dbReference>
<evidence type="ECO:0000313" key="10">
    <source>
        <dbReference type="Proteomes" id="UP000016923"/>
    </source>
</evidence>
<name>S3CE62_OPHP1</name>
<evidence type="ECO:0000256" key="5">
    <source>
        <dbReference type="ARBA" id="ARBA00023163"/>
    </source>
</evidence>
<protein>
    <submittedName>
        <fullName evidence="9">Zinc c6 finger domain protein</fullName>
    </submittedName>
</protein>
<evidence type="ECO:0000256" key="3">
    <source>
        <dbReference type="ARBA" id="ARBA00023015"/>
    </source>
</evidence>
<dbReference type="PANTHER" id="PTHR37534">
    <property type="entry name" value="TRANSCRIPTIONAL ACTIVATOR PROTEIN UGA3"/>
    <property type="match status" value="1"/>
</dbReference>
<feature type="compositionally biased region" description="Low complexity" evidence="7">
    <location>
        <begin position="231"/>
        <end position="244"/>
    </location>
</feature>
<feature type="compositionally biased region" description="Low complexity" evidence="7">
    <location>
        <begin position="104"/>
        <end position="119"/>
    </location>
</feature>
<feature type="compositionally biased region" description="Low complexity" evidence="7">
    <location>
        <begin position="432"/>
        <end position="445"/>
    </location>
</feature>
<dbReference type="PROSITE" id="PS50048">
    <property type="entry name" value="ZN2_CY6_FUNGAL_2"/>
    <property type="match status" value="1"/>
</dbReference>
<dbReference type="InterPro" id="IPR036864">
    <property type="entry name" value="Zn2-C6_fun-type_DNA-bd_sf"/>
</dbReference>
<evidence type="ECO:0000256" key="7">
    <source>
        <dbReference type="SAM" id="MobiDB-lite"/>
    </source>
</evidence>
<feature type="region of interest" description="Disordered" evidence="7">
    <location>
        <begin position="1"/>
        <end position="28"/>
    </location>
</feature>